<keyword evidence="4" id="KW-1003">Cell membrane</keyword>
<reference evidence="9 10" key="1">
    <citation type="submission" date="2018-11" db="EMBL/GenBank/DDBJ databases">
        <authorList>
            <person name="Stevens M.J."/>
            <person name="Cernela N."/>
            <person name="Spoerry Serrano N."/>
            <person name="Schmitt S."/>
            <person name="Schrenzel J."/>
            <person name="Stephan R."/>
        </authorList>
    </citation>
    <scope>NUCLEOTIDE SEQUENCE [LARGE SCALE GENOMIC DNA]</scope>
    <source>
        <strain evidence="9 10">PP422</strain>
    </source>
</reference>
<dbReference type="GO" id="GO:0034257">
    <property type="term" value="F:nicotinamide riboside transmembrane transporter activity"/>
    <property type="evidence" value="ECO:0007669"/>
    <property type="project" value="InterPro"/>
</dbReference>
<keyword evidence="5 8" id="KW-0812">Transmembrane</keyword>
<keyword evidence="6 8" id="KW-1133">Transmembrane helix</keyword>
<accession>A0A3R8XSD6</accession>
<feature type="transmembrane region" description="Helical" evidence="8">
    <location>
        <begin position="78"/>
        <end position="95"/>
    </location>
</feature>
<dbReference type="EMBL" id="RSDO01000006">
    <property type="protein sequence ID" value="RRR53507.1"/>
    <property type="molecule type" value="Genomic_DNA"/>
</dbReference>
<proteinExistence type="inferred from homology"/>
<evidence type="ECO:0000256" key="7">
    <source>
        <dbReference type="ARBA" id="ARBA00023136"/>
    </source>
</evidence>
<evidence type="ECO:0000256" key="3">
    <source>
        <dbReference type="ARBA" id="ARBA00022448"/>
    </source>
</evidence>
<comment type="subcellular location">
    <subcellularLocation>
        <location evidence="1">Cell membrane</location>
        <topology evidence="1">Multi-pass membrane protein</topology>
    </subcellularLocation>
</comment>
<dbReference type="Pfam" id="PF04973">
    <property type="entry name" value="NMN_transporter"/>
    <property type="match status" value="1"/>
</dbReference>
<comment type="caution">
    <text evidence="9">The sequence shown here is derived from an EMBL/GenBank/DDBJ whole genome shotgun (WGS) entry which is preliminary data.</text>
</comment>
<keyword evidence="7 8" id="KW-0472">Membrane</keyword>
<dbReference type="GO" id="GO:0005886">
    <property type="term" value="C:plasma membrane"/>
    <property type="evidence" value="ECO:0007669"/>
    <property type="project" value="UniProtKB-SubCell"/>
</dbReference>
<gene>
    <name evidence="9" type="ORF">EI998_04390</name>
</gene>
<evidence type="ECO:0000256" key="8">
    <source>
        <dbReference type="SAM" id="Phobius"/>
    </source>
</evidence>
<evidence type="ECO:0000256" key="2">
    <source>
        <dbReference type="ARBA" id="ARBA00006669"/>
    </source>
</evidence>
<reference evidence="9 10" key="2">
    <citation type="submission" date="2018-12" db="EMBL/GenBank/DDBJ databases">
        <title>Whole-genome sequences of fifteen clinical Streptococcus suis strains isolated from pigs between 2006 and 2018.</title>
        <authorList>
            <person name="Stevens M.J.A."/>
            <person name="Cernela N."/>
            <person name="Spoerry Serrano N."/>
            <person name="Schmitt S."/>
            <person name="Schrenzel J."/>
            <person name="Stephan R."/>
        </authorList>
    </citation>
    <scope>NUCLEOTIDE SEQUENCE [LARGE SCALE GENOMIC DNA]</scope>
    <source>
        <strain evidence="9 10">PP422</strain>
    </source>
</reference>
<dbReference type="PANTHER" id="PTHR36122:SF2">
    <property type="entry name" value="NICOTINAMIDE RIBOSIDE TRANSPORTER PNUC"/>
    <property type="match status" value="1"/>
</dbReference>
<dbReference type="NCBIfam" id="TIGR01528">
    <property type="entry name" value="NMN_trans_PnuC"/>
    <property type="match status" value="1"/>
</dbReference>
<evidence type="ECO:0000256" key="6">
    <source>
        <dbReference type="ARBA" id="ARBA00022989"/>
    </source>
</evidence>
<evidence type="ECO:0000313" key="10">
    <source>
        <dbReference type="Proteomes" id="UP000274117"/>
    </source>
</evidence>
<name>A0A3R8XSD6_STRSU</name>
<evidence type="ECO:0000256" key="4">
    <source>
        <dbReference type="ARBA" id="ARBA00022475"/>
    </source>
</evidence>
<dbReference type="PANTHER" id="PTHR36122">
    <property type="entry name" value="NICOTINAMIDE RIBOSIDE TRANSPORTER PNUC"/>
    <property type="match status" value="1"/>
</dbReference>
<dbReference type="InterPro" id="IPR006419">
    <property type="entry name" value="NMN_transpt_PnuC"/>
</dbReference>
<organism evidence="9 10">
    <name type="scientific">Streptococcus suis</name>
    <dbReference type="NCBI Taxonomy" id="1307"/>
    <lineage>
        <taxon>Bacteria</taxon>
        <taxon>Bacillati</taxon>
        <taxon>Bacillota</taxon>
        <taxon>Bacilli</taxon>
        <taxon>Lactobacillales</taxon>
        <taxon>Streptococcaceae</taxon>
        <taxon>Streptococcus</taxon>
    </lineage>
</organism>
<feature type="transmembrane region" description="Helical" evidence="8">
    <location>
        <begin position="125"/>
        <end position="145"/>
    </location>
</feature>
<evidence type="ECO:0000256" key="5">
    <source>
        <dbReference type="ARBA" id="ARBA00022692"/>
    </source>
</evidence>
<evidence type="ECO:0000256" key="1">
    <source>
        <dbReference type="ARBA" id="ARBA00004651"/>
    </source>
</evidence>
<feature type="transmembrane region" description="Helical" evidence="8">
    <location>
        <begin position="101"/>
        <end position="118"/>
    </location>
</feature>
<feature type="transmembrane region" description="Helical" evidence="8">
    <location>
        <begin position="221"/>
        <end position="238"/>
    </location>
</feature>
<sequence>MEKIKQMLTGWVEGIRNVPATFAKLGQAAKELGFFGLLKAAFADMFLGRTAFQWLYLIGLSSVPLILEFTSGSDKHDWMGLFASWTGIVCVIMVAEGRASNYVFGFINSLIYFVLSYNSAFYGEVMTAVFFLVMQPIGLYTWLAARVNETEDETPEISEFETRSLSFFGWVKWLSFTALIWGIFGLLYQSIGSARPFRDSVTDGTNWTGQFLMTYLYREQWLFWIATNLFSIYLWWGNSIHMQAMYWVYALNSVVGWYQWSKAMKKG</sequence>
<feature type="transmembrane region" description="Helical" evidence="8">
    <location>
        <begin position="165"/>
        <end position="188"/>
    </location>
</feature>
<protein>
    <submittedName>
        <fullName evidence="9">Nicotinamide riboside transporter PnuC</fullName>
    </submittedName>
</protein>
<feature type="transmembrane region" description="Helical" evidence="8">
    <location>
        <begin position="51"/>
        <end position="71"/>
    </location>
</feature>
<keyword evidence="3" id="KW-0813">Transport</keyword>
<dbReference type="AlphaFoldDB" id="A0A3R8XSD6"/>
<feature type="transmembrane region" description="Helical" evidence="8">
    <location>
        <begin position="244"/>
        <end position="260"/>
    </location>
</feature>
<comment type="similarity">
    <text evidence="2">Belongs to the nicotinamide ribonucleoside (NR) uptake permease (TC 4.B.1) family.</text>
</comment>
<dbReference type="Proteomes" id="UP000274117">
    <property type="component" value="Unassembled WGS sequence"/>
</dbReference>
<evidence type="ECO:0000313" key="9">
    <source>
        <dbReference type="EMBL" id="RRR53507.1"/>
    </source>
</evidence>